<keyword evidence="5 6" id="KW-0687">Ribonucleoprotein</keyword>
<dbReference type="PIRSF" id="PIRSF002122">
    <property type="entry name" value="RPS7p_RPS7a_RPS5e_RPS7o"/>
    <property type="match status" value="1"/>
</dbReference>
<dbReference type="NCBIfam" id="TIGR01029">
    <property type="entry name" value="rpsG_bact"/>
    <property type="match status" value="1"/>
</dbReference>
<dbReference type="EMBL" id="PCTA01000003">
    <property type="protein sequence ID" value="PIP62099.1"/>
    <property type="molecule type" value="Genomic_DNA"/>
</dbReference>
<dbReference type="InterPro" id="IPR023798">
    <property type="entry name" value="Ribosomal_uS7_dom"/>
</dbReference>
<dbReference type="GO" id="GO:0003735">
    <property type="term" value="F:structural constituent of ribosome"/>
    <property type="evidence" value="ECO:0007669"/>
    <property type="project" value="InterPro"/>
</dbReference>
<dbReference type="PANTHER" id="PTHR11205">
    <property type="entry name" value="RIBOSOMAL PROTEIN S7"/>
    <property type="match status" value="1"/>
</dbReference>
<dbReference type="GO" id="GO:0015935">
    <property type="term" value="C:small ribosomal subunit"/>
    <property type="evidence" value="ECO:0007669"/>
    <property type="project" value="InterPro"/>
</dbReference>
<organism evidence="8 9">
    <name type="scientific">Candidatus Roizmanbacteria bacterium CG22_combo_CG10-13_8_21_14_all_38_20</name>
    <dbReference type="NCBI Taxonomy" id="1974862"/>
    <lineage>
        <taxon>Bacteria</taxon>
        <taxon>Candidatus Roizmaniibacteriota</taxon>
    </lineage>
</organism>
<evidence type="ECO:0000313" key="9">
    <source>
        <dbReference type="Proteomes" id="UP000231246"/>
    </source>
</evidence>
<comment type="subunit">
    <text evidence="6">Part of the 30S ribosomal subunit. Contacts proteins S9 and S11.</text>
</comment>
<comment type="caution">
    <text evidence="8">The sequence shown here is derived from an EMBL/GenBank/DDBJ whole genome shotgun (WGS) entry which is preliminary data.</text>
</comment>
<dbReference type="Gene3D" id="1.10.455.10">
    <property type="entry name" value="Ribosomal protein S7 domain"/>
    <property type="match status" value="1"/>
</dbReference>
<dbReference type="InterPro" id="IPR000235">
    <property type="entry name" value="Ribosomal_uS7"/>
</dbReference>
<dbReference type="GO" id="GO:0000049">
    <property type="term" value="F:tRNA binding"/>
    <property type="evidence" value="ECO:0007669"/>
    <property type="project" value="UniProtKB-UniRule"/>
</dbReference>
<dbReference type="Pfam" id="PF00177">
    <property type="entry name" value="Ribosomal_S7"/>
    <property type="match status" value="1"/>
</dbReference>
<evidence type="ECO:0000256" key="2">
    <source>
        <dbReference type="ARBA" id="ARBA00022730"/>
    </source>
</evidence>
<name>A0A2H0BX46_9BACT</name>
<dbReference type="InterPro" id="IPR005717">
    <property type="entry name" value="Ribosomal_uS7_bac/org-type"/>
</dbReference>
<evidence type="ECO:0000256" key="4">
    <source>
        <dbReference type="ARBA" id="ARBA00022980"/>
    </source>
</evidence>
<dbReference type="Proteomes" id="UP000231246">
    <property type="component" value="Unassembled WGS sequence"/>
</dbReference>
<evidence type="ECO:0000256" key="1">
    <source>
        <dbReference type="ARBA" id="ARBA00007151"/>
    </source>
</evidence>
<dbReference type="CDD" id="cd14869">
    <property type="entry name" value="uS7_Bacteria"/>
    <property type="match status" value="1"/>
</dbReference>
<comment type="function">
    <text evidence="6">One of the primary rRNA binding proteins, it binds directly to 16S rRNA where it nucleates assembly of the head domain of the 30S subunit. Is located at the subunit interface close to the decoding center, probably blocks exit of the E-site tRNA.</text>
</comment>
<dbReference type="SUPFAM" id="SSF47973">
    <property type="entry name" value="Ribosomal protein S7"/>
    <property type="match status" value="1"/>
</dbReference>
<evidence type="ECO:0000256" key="3">
    <source>
        <dbReference type="ARBA" id="ARBA00022884"/>
    </source>
</evidence>
<protein>
    <recommendedName>
        <fullName evidence="6">Small ribosomal subunit protein uS7</fullName>
    </recommendedName>
</protein>
<dbReference type="GO" id="GO:0006412">
    <property type="term" value="P:translation"/>
    <property type="evidence" value="ECO:0007669"/>
    <property type="project" value="UniProtKB-UniRule"/>
</dbReference>
<accession>A0A2H0BX46</accession>
<feature type="domain" description="Small ribosomal subunit protein uS7" evidence="7">
    <location>
        <begin position="2"/>
        <end position="153"/>
    </location>
</feature>
<keyword evidence="4 6" id="KW-0689">Ribosomal protein</keyword>
<dbReference type="AlphaFoldDB" id="A0A2H0BX46"/>
<dbReference type="GO" id="GO:0019843">
    <property type="term" value="F:rRNA binding"/>
    <property type="evidence" value="ECO:0007669"/>
    <property type="project" value="UniProtKB-UniRule"/>
</dbReference>
<keyword evidence="6" id="KW-0820">tRNA-binding</keyword>
<reference evidence="8 9" key="1">
    <citation type="submission" date="2017-09" db="EMBL/GenBank/DDBJ databases">
        <title>Depth-based differentiation of microbial function through sediment-hosted aquifers and enrichment of novel symbionts in the deep terrestrial subsurface.</title>
        <authorList>
            <person name="Probst A.J."/>
            <person name="Ladd B."/>
            <person name="Jarett J.K."/>
            <person name="Geller-Mcgrath D.E."/>
            <person name="Sieber C.M."/>
            <person name="Emerson J.B."/>
            <person name="Anantharaman K."/>
            <person name="Thomas B.C."/>
            <person name="Malmstrom R."/>
            <person name="Stieglmeier M."/>
            <person name="Klingl A."/>
            <person name="Woyke T."/>
            <person name="Ryan C.M."/>
            <person name="Banfield J.F."/>
        </authorList>
    </citation>
    <scope>NUCLEOTIDE SEQUENCE [LARGE SCALE GENOMIC DNA]</scope>
    <source>
        <strain evidence="8">CG22_combo_CG10-13_8_21_14_all_38_20</strain>
    </source>
</reference>
<evidence type="ECO:0000256" key="5">
    <source>
        <dbReference type="ARBA" id="ARBA00023274"/>
    </source>
</evidence>
<comment type="similarity">
    <text evidence="1 6">Belongs to the universal ribosomal protein uS7 family.</text>
</comment>
<evidence type="ECO:0000313" key="8">
    <source>
        <dbReference type="EMBL" id="PIP62099.1"/>
    </source>
</evidence>
<dbReference type="HAMAP" id="MF_00480_B">
    <property type="entry name" value="Ribosomal_uS7_B"/>
    <property type="match status" value="1"/>
</dbReference>
<evidence type="ECO:0000259" key="7">
    <source>
        <dbReference type="Pfam" id="PF00177"/>
    </source>
</evidence>
<sequence length="160" mass="17741">MPRSKKAKIREPKPDPIYNSQMVTRLVNASMKSGKKKVVERHIYAALELIAGKDKQKDPIVILEAAIENVGPTKKVRPRRVGGASYLVPVSVSARQRLSLAMRWIVGAANSRSGPENRTYKAKLVAELLDAADNKGGAVEKKENMHKVAEANKAFAHFRW</sequence>
<evidence type="ECO:0000256" key="6">
    <source>
        <dbReference type="HAMAP-Rule" id="MF_00480"/>
    </source>
</evidence>
<keyword evidence="3 6" id="KW-0694">RNA-binding</keyword>
<keyword evidence="2 6" id="KW-0699">rRNA-binding</keyword>
<gene>
    <name evidence="6" type="primary">rpsG</name>
    <name evidence="8" type="ORF">COW99_00235</name>
</gene>
<proteinExistence type="inferred from homology"/>
<dbReference type="InterPro" id="IPR036823">
    <property type="entry name" value="Ribosomal_uS7_dom_sf"/>
</dbReference>